<dbReference type="RefSeq" id="WP_093069301.1">
    <property type="nucleotide sequence ID" value="NZ_FNQP01000016.1"/>
</dbReference>
<dbReference type="STRING" id="525918.SAMN05660964_02610"/>
<evidence type="ECO:0000256" key="2">
    <source>
        <dbReference type="ARBA" id="ARBA00006161"/>
    </source>
</evidence>
<dbReference type="AlphaFoldDB" id="A0A1H4EKG9"/>
<comment type="subcellular location">
    <subcellularLocation>
        <location evidence="1">Cytoplasm</location>
    </subcellularLocation>
</comment>
<keyword evidence="3" id="KW-0963">Cytoplasm</keyword>
<comment type="similarity">
    <text evidence="2">Belongs to the CRISPR system Cmr5 family.</text>
</comment>
<evidence type="ECO:0000256" key="3">
    <source>
        <dbReference type="ARBA" id="ARBA00022490"/>
    </source>
</evidence>
<protein>
    <recommendedName>
        <fullName evidence="5">CRISPR type III-B/RAMP module-associated protein Cmr5</fullName>
    </recommendedName>
</protein>
<organism evidence="6 7">
    <name type="scientific">Thiothrix caldifontis</name>
    <dbReference type="NCBI Taxonomy" id="525918"/>
    <lineage>
        <taxon>Bacteria</taxon>
        <taxon>Pseudomonadati</taxon>
        <taxon>Pseudomonadota</taxon>
        <taxon>Gammaproteobacteria</taxon>
        <taxon>Thiotrichales</taxon>
        <taxon>Thiotrichaceae</taxon>
        <taxon>Thiothrix</taxon>
    </lineage>
</organism>
<dbReference type="InterPro" id="IPR010160">
    <property type="entry name" value="CRISPR-assoc_prot_Cmr5"/>
</dbReference>
<evidence type="ECO:0000313" key="7">
    <source>
        <dbReference type="Proteomes" id="UP000199397"/>
    </source>
</evidence>
<dbReference type="NCBIfam" id="TIGR01881">
    <property type="entry name" value="cas_Cmr5"/>
    <property type="match status" value="1"/>
</dbReference>
<reference evidence="6 7" key="1">
    <citation type="submission" date="2016-10" db="EMBL/GenBank/DDBJ databases">
        <authorList>
            <person name="de Groot N.N."/>
        </authorList>
    </citation>
    <scope>NUCLEOTIDE SEQUENCE [LARGE SCALE GENOMIC DNA]</scope>
    <source>
        <strain evidence="6 7">DSM 21228</strain>
    </source>
</reference>
<evidence type="ECO:0000313" key="6">
    <source>
        <dbReference type="EMBL" id="SEA85178.1"/>
    </source>
</evidence>
<dbReference type="SUPFAM" id="SSF158568">
    <property type="entry name" value="AF1862-like"/>
    <property type="match status" value="1"/>
</dbReference>
<gene>
    <name evidence="6" type="ORF">SAMN05660964_02610</name>
</gene>
<keyword evidence="7" id="KW-1185">Reference proteome</keyword>
<evidence type="ECO:0000256" key="1">
    <source>
        <dbReference type="ARBA" id="ARBA00004496"/>
    </source>
</evidence>
<dbReference type="EMBL" id="FNQP01000016">
    <property type="protein sequence ID" value="SEA85178.1"/>
    <property type="molecule type" value="Genomic_DNA"/>
</dbReference>
<evidence type="ECO:0000256" key="5">
    <source>
        <dbReference type="ARBA" id="ARBA00030001"/>
    </source>
</evidence>
<accession>A0A1H4EKG9</accession>
<dbReference type="OrthoDB" id="7063129at2"/>
<dbReference type="Gene3D" id="1.10.520.30">
    <property type="entry name" value="AF1862-like domain"/>
    <property type="match status" value="1"/>
</dbReference>
<evidence type="ECO:0000256" key="4">
    <source>
        <dbReference type="ARBA" id="ARBA00023118"/>
    </source>
</evidence>
<sequence>MSQRPKLTLDQERAKFAWSKAGECQNFIGEYTNVAKSTASLIMNSGLMQTFAFLRAKESDEHRALLAHLLKWLGIRFMSVYASTLSPPFPNLL</sequence>
<dbReference type="InterPro" id="IPR023101">
    <property type="entry name" value="AF1862-like_dom_sf"/>
</dbReference>
<dbReference type="Proteomes" id="UP000199397">
    <property type="component" value="Unassembled WGS sequence"/>
</dbReference>
<proteinExistence type="inferred from homology"/>
<keyword evidence="4" id="KW-0051">Antiviral defense</keyword>
<dbReference type="Pfam" id="PF09701">
    <property type="entry name" value="Cas_Cmr5"/>
    <property type="match status" value="1"/>
</dbReference>
<dbReference type="GO" id="GO:0005737">
    <property type="term" value="C:cytoplasm"/>
    <property type="evidence" value="ECO:0007669"/>
    <property type="project" value="UniProtKB-SubCell"/>
</dbReference>
<name>A0A1H4EKG9_9GAMM</name>
<dbReference type="GO" id="GO:0051607">
    <property type="term" value="P:defense response to virus"/>
    <property type="evidence" value="ECO:0007669"/>
    <property type="project" value="UniProtKB-KW"/>
</dbReference>